<dbReference type="Proteomes" id="UP001215151">
    <property type="component" value="Unassembled WGS sequence"/>
</dbReference>
<keyword evidence="3" id="KW-1185">Reference proteome</keyword>
<evidence type="ECO:0000256" key="1">
    <source>
        <dbReference type="SAM" id="MobiDB-lite"/>
    </source>
</evidence>
<evidence type="ECO:0000313" key="3">
    <source>
        <dbReference type="Proteomes" id="UP001215151"/>
    </source>
</evidence>
<comment type="caution">
    <text evidence="2">The sequence shown here is derived from an EMBL/GenBank/DDBJ whole genome shotgun (WGS) entry which is preliminary data.</text>
</comment>
<dbReference type="AlphaFoldDB" id="A0AAD7XCD6"/>
<accession>A0AAD7XCD6</accession>
<protein>
    <submittedName>
        <fullName evidence="2">Uncharacterized protein</fullName>
    </submittedName>
</protein>
<reference evidence="2" key="1">
    <citation type="submission" date="2022-11" db="EMBL/GenBank/DDBJ databases">
        <title>Genome Sequence of Cubamyces cubensis.</title>
        <authorList>
            <person name="Buettner E."/>
        </authorList>
    </citation>
    <scope>NUCLEOTIDE SEQUENCE</scope>
    <source>
        <strain evidence="2">MPL-01</strain>
    </source>
</reference>
<dbReference type="EMBL" id="JAPEVG010000106">
    <property type="protein sequence ID" value="KAJ8482823.1"/>
    <property type="molecule type" value="Genomic_DNA"/>
</dbReference>
<sequence length="269" mass="29569">MPSGKLAALDALLNETQKLLDSSVQEGLIVEERFRLLMWTTRNRIDKVRADIYNAHSLKEDLRNWRKGLSTRCTLLCEELDVIRASIARSSAEERDRLDALGRVPELVASSCSRARPLADTSSTSQVSADIDGQSADSQTDHGPHGTTISSSSGGHATPDEDSERLESLALVQKRRKRHLSQRAMLLRFGRHLSLPHRPRIAGGAVFPARLLATGNVGLSVFAKRVLHRSDDARLPYTVGDVQHRSASASLSSSLSYNDDYDGDDESDV</sequence>
<evidence type="ECO:0000313" key="2">
    <source>
        <dbReference type="EMBL" id="KAJ8482823.1"/>
    </source>
</evidence>
<gene>
    <name evidence="2" type="ORF">ONZ51_g5109</name>
</gene>
<organism evidence="2 3">
    <name type="scientific">Trametes cubensis</name>
    <dbReference type="NCBI Taxonomy" id="1111947"/>
    <lineage>
        <taxon>Eukaryota</taxon>
        <taxon>Fungi</taxon>
        <taxon>Dikarya</taxon>
        <taxon>Basidiomycota</taxon>
        <taxon>Agaricomycotina</taxon>
        <taxon>Agaricomycetes</taxon>
        <taxon>Polyporales</taxon>
        <taxon>Polyporaceae</taxon>
        <taxon>Trametes</taxon>
    </lineage>
</organism>
<feature type="compositionally biased region" description="Low complexity" evidence="1">
    <location>
        <begin position="145"/>
        <end position="157"/>
    </location>
</feature>
<name>A0AAD7XCD6_9APHY</name>
<feature type="region of interest" description="Disordered" evidence="1">
    <location>
        <begin position="118"/>
        <end position="165"/>
    </location>
</feature>
<proteinExistence type="predicted"/>